<name>A0ABR0TAZ6_AURPU</name>
<feature type="transmembrane region" description="Helical" evidence="1">
    <location>
        <begin position="170"/>
        <end position="189"/>
    </location>
</feature>
<sequence>MSQVLENPRWDIEQARRDVTALKSRARGSISVPSLSSASHTAKQVLIFLIPTPIQNVLYPSAKPTPTIAIRPKPTAWLDGMRGIAALLVYFFHLSYSTHDVYTGWSEGHHDFLRLPFIKTLYNGPAMVSLFFVLSGYALSYKPVKQMRNGEYDALFSGLSSSVFRRVIRLYLPCAASTLMIVVLVRLGFYSRTMELANDAKRLPGTREHHAWRYDTLAEQLWIWLRSFWGFMNPFNATGLGRGIYMDGHLWTIPVEYKASIILYVTHLGLSRLKPVLRMLCLMCLLIWTHRVDYWTMTLFYSGFFMAELDIRRSALKASHKTDAIKSRPFWSALYITVFLCGVFLAGQPERNVKGTTVWETIISLVPDYIIEKWRYWTSWGALLMVWSTSNEHLLQCIFTNRLSQYFGKISFSLYLVHGSIIHTLGYGLLQSLWSVLGEDRKETCFVLMATCVTVVTIWWADVFMRLVDVPSVKFARWLEEKCTARKMGETKEEPAWRDASALV</sequence>
<accession>A0ABR0TAZ6</accession>
<evidence type="ECO:0000256" key="1">
    <source>
        <dbReference type="SAM" id="Phobius"/>
    </source>
</evidence>
<feature type="transmembrane region" description="Helical" evidence="1">
    <location>
        <begin position="76"/>
        <end position="96"/>
    </location>
</feature>
<protein>
    <recommendedName>
        <fullName evidence="2">Acyltransferase 3 domain-containing protein</fullName>
    </recommendedName>
</protein>
<comment type="caution">
    <text evidence="3">The sequence shown here is derived from an EMBL/GenBank/DDBJ whole genome shotgun (WGS) entry which is preliminary data.</text>
</comment>
<feature type="domain" description="Acyltransferase 3" evidence="2">
    <location>
        <begin position="76"/>
        <end position="464"/>
    </location>
</feature>
<feature type="transmembrane region" description="Helical" evidence="1">
    <location>
        <begin position="294"/>
        <end position="309"/>
    </location>
</feature>
<proteinExistence type="predicted"/>
<evidence type="ECO:0000313" key="4">
    <source>
        <dbReference type="Proteomes" id="UP001341245"/>
    </source>
</evidence>
<keyword evidence="1" id="KW-0812">Transmembrane</keyword>
<keyword evidence="4" id="KW-1185">Reference proteome</keyword>
<dbReference type="InterPro" id="IPR002656">
    <property type="entry name" value="Acyl_transf_3_dom"/>
</dbReference>
<evidence type="ECO:0000259" key="2">
    <source>
        <dbReference type="Pfam" id="PF01757"/>
    </source>
</evidence>
<dbReference type="Proteomes" id="UP001341245">
    <property type="component" value="Unassembled WGS sequence"/>
</dbReference>
<organism evidence="3 4">
    <name type="scientific">Aureobasidium pullulans</name>
    <name type="common">Black yeast</name>
    <name type="synonym">Pullularia pullulans</name>
    <dbReference type="NCBI Taxonomy" id="5580"/>
    <lineage>
        <taxon>Eukaryota</taxon>
        <taxon>Fungi</taxon>
        <taxon>Dikarya</taxon>
        <taxon>Ascomycota</taxon>
        <taxon>Pezizomycotina</taxon>
        <taxon>Dothideomycetes</taxon>
        <taxon>Dothideomycetidae</taxon>
        <taxon>Dothideales</taxon>
        <taxon>Saccotheciaceae</taxon>
        <taxon>Aureobasidium</taxon>
    </lineage>
</organism>
<dbReference type="EMBL" id="JASGXD010000015">
    <property type="protein sequence ID" value="KAK6001130.1"/>
    <property type="molecule type" value="Genomic_DNA"/>
</dbReference>
<dbReference type="PANTHER" id="PTHR23028:SF134">
    <property type="entry name" value="PUTATIVE (AFU_ORTHOLOGUE AFUA_4G08520)-RELATED"/>
    <property type="match status" value="1"/>
</dbReference>
<keyword evidence="1" id="KW-1133">Transmembrane helix</keyword>
<keyword evidence="1" id="KW-0472">Membrane</keyword>
<feature type="transmembrane region" description="Helical" evidence="1">
    <location>
        <begin position="330"/>
        <end position="347"/>
    </location>
</feature>
<evidence type="ECO:0000313" key="3">
    <source>
        <dbReference type="EMBL" id="KAK6001130.1"/>
    </source>
</evidence>
<feature type="transmembrane region" description="Helical" evidence="1">
    <location>
        <begin position="412"/>
        <end position="434"/>
    </location>
</feature>
<dbReference type="Pfam" id="PF01757">
    <property type="entry name" value="Acyl_transf_3"/>
    <property type="match status" value="1"/>
</dbReference>
<feature type="transmembrane region" description="Helical" evidence="1">
    <location>
        <begin position="121"/>
        <end position="139"/>
    </location>
</feature>
<dbReference type="InterPro" id="IPR050879">
    <property type="entry name" value="Acyltransferase_3"/>
</dbReference>
<gene>
    <name evidence="3" type="ORF">QM012_003213</name>
</gene>
<feature type="transmembrane region" description="Helical" evidence="1">
    <location>
        <begin position="446"/>
        <end position="468"/>
    </location>
</feature>
<dbReference type="PANTHER" id="PTHR23028">
    <property type="entry name" value="ACETYLTRANSFERASE"/>
    <property type="match status" value="1"/>
</dbReference>
<reference evidence="3 4" key="1">
    <citation type="submission" date="2023-11" db="EMBL/GenBank/DDBJ databases">
        <title>Draft genome sequence and annotation of the polyextremotolerant black yeast-like fungus Aureobasidium pullulans NRRL 62042.</title>
        <authorList>
            <person name="Dielentheis-Frenken M.R.E."/>
            <person name="Wibberg D."/>
            <person name="Blank L.M."/>
            <person name="Tiso T."/>
        </authorList>
    </citation>
    <scope>NUCLEOTIDE SEQUENCE [LARGE SCALE GENOMIC DNA]</scope>
    <source>
        <strain evidence="3 4">NRRL 62042</strain>
    </source>
</reference>